<dbReference type="RefSeq" id="WP_094537325.1">
    <property type="nucleotide sequence ID" value="NZ_NGPL01000061.1"/>
</dbReference>
<name>A0A256SNW5_LIMRT</name>
<dbReference type="Pfam" id="PF01446">
    <property type="entry name" value="Rep_1"/>
    <property type="match status" value="1"/>
</dbReference>
<evidence type="ECO:0000313" key="4">
    <source>
        <dbReference type="Proteomes" id="UP000215747"/>
    </source>
</evidence>
<protein>
    <submittedName>
        <fullName evidence="3">Protein rep</fullName>
    </submittedName>
</protein>
<reference evidence="4" key="1">
    <citation type="submission" date="2017-05" db="EMBL/GenBank/DDBJ databases">
        <authorList>
            <person name="Lin X.B."/>
            <person name="Stothard P."/>
            <person name="Tasseva G."/>
            <person name="Walter J."/>
        </authorList>
    </citation>
    <scope>NUCLEOTIDE SEQUENCE [LARGE SCALE GENOMIC DNA]</scope>
    <source>
        <strain evidence="4">114h</strain>
    </source>
</reference>
<dbReference type="Proteomes" id="UP000215747">
    <property type="component" value="Unassembled WGS sequence"/>
</dbReference>
<dbReference type="AlphaFoldDB" id="A0A256SNW5"/>
<gene>
    <name evidence="3" type="ORF">CBF96_08685</name>
</gene>
<comment type="similarity">
    <text evidence="1">Belongs to the Gram-positive plasmids replication protein type 1 family.</text>
</comment>
<dbReference type="GO" id="GO:0006260">
    <property type="term" value="P:DNA replication"/>
    <property type="evidence" value="ECO:0007669"/>
    <property type="project" value="UniProtKB-KW"/>
</dbReference>
<evidence type="ECO:0000256" key="2">
    <source>
        <dbReference type="ARBA" id="ARBA00022705"/>
    </source>
</evidence>
<keyword evidence="2" id="KW-0235">DNA replication</keyword>
<dbReference type="EMBL" id="NGPL01000061">
    <property type="protein sequence ID" value="OYS67818.1"/>
    <property type="molecule type" value="Genomic_DNA"/>
</dbReference>
<sequence>MYTGEILKDTSKYNGKERPWRIKKLDNLTYAEYLEVLKFKKANRVRDCGNVLKFAKTVDGMKLYQTWFCHSRLCPLCSWRRSLKNSYELQKILDEANRKVPKAIYLFLTLTEENSQIGDLKENLRSMNSSIRRLMQYKKVSKHLIGYVRSSEITVNRENYTFHQHMHILLMMKSSYFNSDSYLTNMDWAKLWKKARKLDYEPIINIQKIRAKSRHGQSALISSAKEVSKYQVKDSDYITNNKESDLIILDELEKSLQGSRQLSFGGLLKEIRHNLLFDKKEDDLINIGNDSDSSNIVKTVMFKWNSSISDYVSWE</sequence>
<dbReference type="InterPro" id="IPR000989">
    <property type="entry name" value="Rep"/>
</dbReference>
<organism evidence="3 4">
    <name type="scientific">Limosilactobacillus reuteri</name>
    <name type="common">Lactobacillus reuteri</name>
    <dbReference type="NCBI Taxonomy" id="1598"/>
    <lineage>
        <taxon>Bacteria</taxon>
        <taxon>Bacillati</taxon>
        <taxon>Bacillota</taxon>
        <taxon>Bacilli</taxon>
        <taxon>Lactobacillales</taxon>
        <taxon>Lactobacillaceae</taxon>
        <taxon>Limosilactobacillus</taxon>
    </lineage>
</organism>
<evidence type="ECO:0000256" key="1">
    <source>
        <dbReference type="ARBA" id="ARBA00008909"/>
    </source>
</evidence>
<dbReference type="GO" id="GO:0003677">
    <property type="term" value="F:DNA binding"/>
    <property type="evidence" value="ECO:0007669"/>
    <property type="project" value="InterPro"/>
</dbReference>
<accession>A0A256SNW5</accession>
<evidence type="ECO:0000313" key="3">
    <source>
        <dbReference type="EMBL" id="OYS67818.1"/>
    </source>
</evidence>
<comment type="caution">
    <text evidence="3">The sequence shown here is derived from an EMBL/GenBank/DDBJ whole genome shotgun (WGS) entry which is preliminary data.</text>
</comment>
<proteinExistence type="inferred from homology"/>
<reference evidence="3 4" key="2">
    <citation type="submission" date="2017-09" db="EMBL/GenBank/DDBJ databases">
        <title>Tripartite evolution among Lactobacillus johnsonii, Lactobacillus taiwanensis, Lactobacillus reuteri and their rodent host.</title>
        <authorList>
            <person name="Wang T."/>
            <person name="Knowles S."/>
            <person name="Cheng C."/>
        </authorList>
    </citation>
    <scope>NUCLEOTIDE SEQUENCE [LARGE SCALE GENOMIC DNA]</scope>
    <source>
        <strain evidence="3 4">114h</strain>
    </source>
</reference>